<dbReference type="Pfam" id="PF10893">
    <property type="entry name" value="Phage_186_Fil"/>
    <property type="match status" value="1"/>
</dbReference>
<evidence type="ECO:0000313" key="2">
    <source>
        <dbReference type="Proteomes" id="UP000281391"/>
    </source>
</evidence>
<accession>A0A3S4E7A4</accession>
<protein>
    <submittedName>
        <fullName evidence="1">Protein of uncharacterized function (DUF2724)</fullName>
    </submittedName>
</protein>
<dbReference type="Proteomes" id="UP000281391">
    <property type="component" value="Chromosome"/>
</dbReference>
<reference evidence="1 2" key="1">
    <citation type="submission" date="2018-12" db="EMBL/GenBank/DDBJ databases">
        <authorList>
            <consortium name="Pathogen Informatics"/>
        </authorList>
    </citation>
    <scope>NUCLEOTIDE SEQUENCE [LARGE SCALE GENOMIC DNA]</scope>
    <source>
        <strain evidence="1 2">NCTC11214</strain>
    </source>
</reference>
<dbReference type="InterPro" id="IPR021221">
    <property type="entry name" value="Fil"/>
</dbReference>
<name>A0A3S4E7A4_SEROD</name>
<dbReference type="EMBL" id="LR134117">
    <property type="protein sequence ID" value="VDZ65021.1"/>
    <property type="molecule type" value="Genomic_DNA"/>
</dbReference>
<proteinExistence type="predicted"/>
<gene>
    <name evidence="1" type="ORF">NCTC11214_05263</name>
</gene>
<dbReference type="AlphaFoldDB" id="A0A3S4E7A4"/>
<dbReference type="KEGG" id="sof:NCTC11214_05263"/>
<sequence length="71" mass="8018">MKAFAQYLKRQSPAPQLADFGHGWIELPNGQRWQPSASRVVFLGGSVAPGKQAKRRPWWFRLMGLRGPNGK</sequence>
<organism evidence="1 2">
    <name type="scientific">Serratia odorifera</name>
    <dbReference type="NCBI Taxonomy" id="618"/>
    <lineage>
        <taxon>Bacteria</taxon>
        <taxon>Pseudomonadati</taxon>
        <taxon>Pseudomonadota</taxon>
        <taxon>Gammaproteobacteria</taxon>
        <taxon>Enterobacterales</taxon>
        <taxon>Yersiniaceae</taxon>
        <taxon>Serratia</taxon>
    </lineage>
</organism>
<evidence type="ECO:0000313" key="1">
    <source>
        <dbReference type="EMBL" id="VDZ65021.1"/>
    </source>
</evidence>
<dbReference type="RefSeq" id="WP_004965105.1">
    <property type="nucleotide sequence ID" value="NZ_LR134117.1"/>
</dbReference>